<sequence>MPTLKMRAVTQQLTSTKSIFKMMIQLMNES</sequence>
<protein>
    <submittedName>
        <fullName evidence="1">Uncharacterized protein</fullName>
    </submittedName>
</protein>
<proteinExistence type="predicted"/>
<dbReference type="EMBL" id="GBXM01047806">
    <property type="protein sequence ID" value="JAH60771.1"/>
    <property type="molecule type" value="Transcribed_RNA"/>
</dbReference>
<dbReference type="AlphaFoldDB" id="A0A0E9U4P6"/>
<accession>A0A0E9U4P6</accession>
<evidence type="ECO:0000313" key="1">
    <source>
        <dbReference type="EMBL" id="JAH60771.1"/>
    </source>
</evidence>
<reference evidence="1" key="1">
    <citation type="submission" date="2014-11" db="EMBL/GenBank/DDBJ databases">
        <authorList>
            <person name="Amaro Gonzalez C."/>
        </authorList>
    </citation>
    <scope>NUCLEOTIDE SEQUENCE</scope>
</reference>
<reference evidence="1" key="2">
    <citation type="journal article" date="2015" name="Fish Shellfish Immunol.">
        <title>Early steps in the European eel (Anguilla anguilla)-Vibrio vulnificus interaction in the gills: Role of the RtxA13 toxin.</title>
        <authorList>
            <person name="Callol A."/>
            <person name="Pajuelo D."/>
            <person name="Ebbesson L."/>
            <person name="Teles M."/>
            <person name="MacKenzie S."/>
            <person name="Amaro C."/>
        </authorList>
    </citation>
    <scope>NUCLEOTIDE SEQUENCE</scope>
</reference>
<name>A0A0E9U4P6_ANGAN</name>
<organism evidence="1">
    <name type="scientific">Anguilla anguilla</name>
    <name type="common">European freshwater eel</name>
    <name type="synonym">Muraena anguilla</name>
    <dbReference type="NCBI Taxonomy" id="7936"/>
    <lineage>
        <taxon>Eukaryota</taxon>
        <taxon>Metazoa</taxon>
        <taxon>Chordata</taxon>
        <taxon>Craniata</taxon>
        <taxon>Vertebrata</taxon>
        <taxon>Euteleostomi</taxon>
        <taxon>Actinopterygii</taxon>
        <taxon>Neopterygii</taxon>
        <taxon>Teleostei</taxon>
        <taxon>Anguilliformes</taxon>
        <taxon>Anguillidae</taxon>
        <taxon>Anguilla</taxon>
    </lineage>
</organism>